<reference evidence="2 3" key="1">
    <citation type="journal article" date="2014" name="ISME J.">
        <title>Candidatus Competibacter-lineage genomes retrieved from metagenomes reveal functional metabolic diversity.</title>
        <authorList>
            <person name="McIlroy S.J."/>
            <person name="Albertsen M."/>
            <person name="Andresen E.K."/>
            <person name="Saunders A.M."/>
            <person name="Kristiansen R."/>
            <person name="Stokholm-Bjerregaard M."/>
            <person name="Nielsen K.L."/>
            <person name="Nielsen P.H."/>
        </authorList>
    </citation>
    <scope>NUCLEOTIDE SEQUENCE [LARGE SCALE GENOMIC DNA]</scope>
    <source>
        <strain evidence="2 3">Run_B_J11</strain>
    </source>
</reference>
<dbReference type="Pfam" id="PF02589">
    <property type="entry name" value="LUD_dom"/>
    <property type="match status" value="1"/>
</dbReference>
<evidence type="ECO:0000259" key="1">
    <source>
        <dbReference type="Pfam" id="PF02589"/>
    </source>
</evidence>
<accession>A0A7U7G878</accession>
<dbReference type="PANTHER" id="PTHR43682">
    <property type="entry name" value="LACTATE UTILIZATION PROTEIN C"/>
    <property type="match status" value="1"/>
</dbReference>
<dbReference type="EMBL" id="CBTK010000020">
    <property type="protein sequence ID" value="CDH43315.1"/>
    <property type="molecule type" value="Genomic_DNA"/>
</dbReference>
<dbReference type="RefSeq" id="WP_034430367.1">
    <property type="nucleotide sequence ID" value="NZ_CBTK010000020.1"/>
</dbReference>
<dbReference type="InterPro" id="IPR003741">
    <property type="entry name" value="LUD_dom"/>
</dbReference>
<gene>
    <name evidence="2" type="ORF">BN874_1160012</name>
</gene>
<feature type="domain" description="LUD" evidence="1">
    <location>
        <begin position="41"/>
        <end position="215"/>
    </location>
</feature>
<name>A0A7U7G878_9GAMM</name>
<dbReference type="Gene3D" id="3.40.50.10420">
    <property type="entry name" value="NagB/RpiA/CoA transferase-like"/>
    <property type="match status" value="1"/>
</dbReference>
<evidence type="ECO:0000313" key="2">
    <source>
        <dbReference type="EMBL" id="CDH43315.1"/>
    </source>
</evidence>
<keyword evidence="3" id="KW-1185">Reference proteome</keyword>
<dbReference type="PANTHER" id="PTHR43682:SF1">
    <property type="entry name" value="LACTATE UTILIZATION PROTEIN C"/>
    <property type="match status" value="1"/>
</dbReference>
<organism evidence="2 3">
    <name type="scientific">Candidatus Contendobacter odensis Run_B_J11</name>
    <dbReference type="NCBI Taxonomy" id="1400861"/>
    <lineage>
        <taxon>Bacteria</taxon>
        <taxon>Pseudomonadati</taxon>
        <taxon>Pseudomonadota</taxon>
        <taxon>Gammaproteobacteria</taxon>
        <taxon>Candidatus Competibacteraceae</taxon>
        <taxon>Candidatus Contendibacter</taxon>
    </lineage>
</organism>
<dbReference type="InterPro" id="IPR024185">
    <property type="entry name" value="FTHF_cligase-like_sf"/>
</dbReference>
<dbReference type="Proteomes" id="UP000019184">
    <property type="component" value="Unassembled WGS sequence"/>
</dbReference>
<comment type="caution">
    <text evidence="2">The sequence shown here is derived from an EMBL/GenBank/DDBJ whole genome shotgun (WGS) entry which is preliminary data.</text>
</comment>
<protein>
    <submittedName>
        <fullName evidence="2">Lactate utilisation protein C (LutC)</fullName>
    </submittedName>
</protein>
<dbReference type="SUPFAM" id="SSF100950">
    <property type="entry name" value="NagB/RpiA/CoA transferase-like"/>
    <property type="match status" value="1"/>
</dbReference>
<dbReference type="OrthoDB" id="9794157at2"/>
<evidence type="ECO:0000313" key="3">
    <source>
        <dbReference type="Proteomes" id="UP000019184"/>
    </source>
</evidence>
<dbReference type="InterPro" id="IPR037171">
    <property type="entry name" value="NagB/RpiA_transferase-like"/>
</dbReference>
<proteinExistence type="predicted"/>
<dbReference type="AlphaFoldDB" id="A0A7U7G878"/>
<sequence>MSSSRDNILARLRAAVPQDHAVAPEPATPPSVELSRTEKVARLKQRMEAMHAEVVVTDAAGWRDALKTVLRNRSLNGLLYAPATALGQELAAAWDSDLPPLVGYTEDVEQSKERLFAIDASITSTQGGLADVGALILWPDPNEPRLMSLAPPLHIAVLDATKIHDSLADAIALERWQERMPTNVLLISGPSKTADIELVLTFGVHGPKELIVLILDG</sequence>